<dbReference type="PANTHER" id="PTHR45947">
    <property type="entry name" value="SULFOQUINOVOSYL TRANSFERASE SQD2"/>
    <property type="match status" value="1"/>
</dbReference>
<gene>
    <name evidence="3" type="ORF">LX80_01737</name>
</gene>
<dbReference type="AlphaFoldDB" id="A0A2W7SHA5"/>
<dbReference type="Pfam" id="PF13439">
    <property type="entry name" value="Glyco_transf_4"/>
    <property type="match status" value="1"/>
</dbReference>
<name>A0A2W7SHA5_9BACT</name>
<keyword evidence="4" id="KW-1185">Reference proteome</keyword>
<dbReference type="Gene3D" id="3.40.50.2000">
    <property type="entry name" value="Glycogen Phosphorylase B"/>
    <property type="match status" value="2"/>
</dbReference>
<dbReference type="SUPFAM" id="SSF53756">
    <property type="entry name" value="UDP-Glycosyltransferase/glycogen phosphorylase"/>
    <property type="match status" value="1"/>
</dbReference>
<dbReference type="RefSeq" id="WP_111295331.1">
    <property type="nucleotide sequence ID" value="NZ_QKZV01000005.1"/>
</dbReference>
<evidence type="ECO:0000259" key="1">
    <source>
        <dbReference type="Pfam" id="PF00534"/>
    </source>
</evidence>
<evidence type="ECO:0000313" key="4">
    <source>
        <dbReference type="Proteomes" id="UP000249720"/>
    </source>
</evidence>
<protein>
    <submittedName>
        <fullName evidence="3">Glycosyl transferase family 4</fullName>
    </submittedName>
</protein>
<organism evidence="3 4">
    <name type="scientific">Hydrotalea sandarakina</name>
    <dbReference type="NCBI Taxonomy" id="1004304"/>
    <lineage>
        <taxon>Bacteria</taxon>
        <taxon>Pseudomonadati</taxon>
        <taxon>Bacteroidota</taxon>
        <taxon>Chitinophagia</taxon>
        <taxon>Chitinophagales</taxon>
        <taxon>Chitinophagaceae</taxon>
        <taxon>Hydrotalea</taxon>
    </lineage>
</organism>
<dbReference type="PANTHER" id="PTHR45947:SF3">
    <property type="entry name" value="SULFOQUINOVOSYL TRANSFERASE SQD2"/>
    <property type="match status" value="1"/>
</dbReference>
<accession>A0A2W7SHA5</accession>
<dbReference type="EMBL" id="QKZV01000005">
    <property type="protein sequence ID" value="PZX62255.1"/>
    <property type="molecule type" value="Genomic_DNA"/>
</dbReference>
<dbReference type="GO" id="GO:0016757">
    <property type="term" value="F:glycosyltransferase activity"/>
    <property type="evidence" value="ECO:0007669"/>
    <property type="project" value="InterPro"/>
</dbReference>
<comment type="caution">
    <text evidence="3">The sequence shown here is derived from an EMBL/GenBank/DDBJ whole genome shotgun (WGS) entry which is preliminary data.</text>
</comment>
<dbReference type="InterPro" id="IPR001296">
    <property type="entry name" value="Glyco_trans_1"/>
</dbReference>
<dbReference type="OrthoDB" id="596635at2"/>
<evidence type="ECO:0000259" key="2">
    <source>
        <dbReference type="Pfam" id="PF13439"/>
    </source>
</evidence>
<sequence>MQPTKPHILLTHPGTQYAHRLAVQLYKKGLLSYFVTGIAISSKSYYYHLFRCLPGRMQRKISNRIIQELPQQKIRLYPWLEWKYVRKSKQAAYTDAIWFERNAIFQQRLSPQLLKEADVVIGFDTASNILIQRTHQFGKKFVLDVSIAHSLSKEAIFKQLALDYPDWSVRIEHKTEAHLAIEEEEQRTADYIVVASSFTKQTLLAHGVPEEKITVIPYGVNLEQFTSKKNYLTDGPLRLLFTGTIDARKGIPVLLDVMKQLQELPVTLTLVGPVIPQVIQLIESANLPNVTIKGKVPHSELPTIMQAHDVFVFPSYFEGFGLVLLEAMACGLPIITTPATAGPDIIEEGKEGFIIPIGNAAACKQAILNLLEDRNKLAEMGKAAVKKAHTFTWDRYGNAWATFIQKIVSP</sequence>
<evidence type="ECO:0000313" key="3">
    <source>
        <dbReference type="EMBL" id="PZX62255.1"/>
    </source>
</evidence>
<feature type="domain" description="Glycosyltransferase subfamily 4-like N-terminal" evidence="2">
    <location>
        <begin position="179"/>
        <end position="224"/>
    </location>
</feature>
<keyword evidence="3" id="KW-0808">Transferase</keyword>
<dbReference type="Proteomes" id="UP000249720">
    <property type="component" value="Unassembled WGS sequence"/>
</dbReference>
<dbReference type="InterPro" id="IPR028098">
    <property type="entry name" value="Glyco_trans_4-like_N"/>
</dbReference>
<reference evidence="3 4" key="1">
    <citation type="submission" date="2018-06" db="EMBL/GenBank/DDBJ databases">
        <title>Genomic Encyclopedia of Archaeal and Bacterial Type Strains, Phase II (KMG-II): from individual species to whole genera.</title>
        <authorList>
            <person name="Goeker M."/>
        </authorList>
    </citation>
    <scope>NUCLEOTIDE SEQUENCE [LARGE SCALE GENOMIC DNA]</scope>
    <source>
        <strain evidence="3 4">DSM 23241</strain>
    </source>
</reference>
<dbReference type="CDD" id="cd03801">
    <property type="entry name" value="GT4_PimA-like"/>
    <property type="match status" value="1"/>
</dbReference>
<proteinExistence type="predicted"/>
<dbReference type="Pfam" id="PF00534">
    <property type="entry name" value="Glycos_transf_1"/>
    <property type="match status" value="1"/>
</dbReference>
<dbReference type="InterPro" id="IPR050194">
    <property type="entry name" value="Glycosyltransferase_grp1"/>
</dbReference>
<feature type="domain" description="Glycosyl transferase family 1" evidence="1">
    <location>
        <begin position="227"/>
        <end position="386"/>
    </location>
</feature>